<dbReference type="CDD" id="cd01823">
    <property type="entry name" value="SEST_like"/>
    <property type="match status" value="1"/>
</dbReference>
<dbReference type="Gene3D" id="3.40.50.1110">
    <property type="entry name" value="SGNH hydrolase"/>
    <property type="match status" value="1"/>
</dbReference>
<accession>A0ABR7SNZ7</accession>
<dbReference type="InterPro" id="IPR006311">
    <property type="entry name" value="TAT_signal"/>
</dbReference>
<keyword evidence="3" id="KW-0378">Hydrolase</keyword>
<dbReference type="InterPro" id="IPR036514">
    <property type="entry name" value="SGNH_hydro_sf"/>
</dbReference>
<dbReference type="Proteomes" id="UP000642284">
    <property type="component" value="Unassembled WGS sequence"/>
</dbReference>
<evidence type="ECO:0000313" key="3">
    <source>
        <dbReference type="EMBL" id="MBC9717138.1"/>
    </source>
</evidence>
<organism evidence="3 4">
    <name type="scientific">Streptomyces polyasparticus</name>
    <dbReference type="NCBI Taxonomy" id="2767826"/>
    <lineage>
        <taxon>Bacteria</taxon>
        <taxon>Bacillati</taxon>
        <taxon>Actinomycetota</taxon>
        <taxon>Actinomycetes</taxon>
        <taxon>Kitasatosporales</taxon>
        <taxon>Streptomycetaceae</taxon>
        <taxon>Streptomyces</taxon>
    </lineage>
</organism>
<dbReference type="InterPro" id="IPR037460">
    <property type="entry name" value="SEST-like"/>
</dbReference>
<evidence type="ECO:0000256" key="1">
    <source>
        <dbReference type="SAM" id="SignalP"/>
    </source>
</evidence>
<reference evidence="3 4" key="1">
    <citation type="submission" date="2020-08" db="EMBL/GenBank/DDBJ databases">
        <title>Genemic of Streptomyces polyaspartic.</title>
        <authorList>
            <person name="Liu W."/>
        </authorList>
    </citation>
    <scope>NUCLEOTIDE SEQUENCE [LARGE SCALE GENOMIC DNA]</scope>
    <source>
        <strain evidence="3 4">TRM66268-LWL</strain>
    </source>
</reference>
<sequence length="305" mass="32451">MRSGRTRRGALGALAAGGAAALLVAGTAVPAQAGQSGADGRHGQHRGERYVALGDSYTSGPGIPDQVDANCARSNRNYPSVASWVLRPASFKDVSCGGATTVHMWQQQGTNPPQLDALDKRTTLVTVGIGGNDIGFGEIVGTCTRLSFTDPYGNPCTKQYTAGGTDQLAARIADTAPKIEKVIDAIHDRAPRARVYVVGYPVIVPESGKGCWPYVQLAEGDVPYMRDTGKRLNAMLRDVARDNRARFVDTYTPTIGHDVCQAPDTRWVEPLQPTSPAAPYHPNAKGEAAMAGALLRTIWRHGHGH</sequence>
<evidence type="ECO:0000313" key="4">
    <source>
        <dbReference type="Proteomes" id="UP000642284"/>
    </source>
</evidence>
<comment type="caution">
    <text evidence="3">The sequence shown here is derived from an EMBL/GenBank/DDBJ whole genome shotgun (WGS) entry which is preliminary data.</text>
</comment>
<gene>
    <name evidence="3" type="ORF">H9Y04_31880</name>
</gene>
<name>A0ABR7SNZ7_9ACTN</name>
<proteinExistence type="predicted"/>
<feature type="signal peptide" evidence="1">
    <location>
        <begin position="1"/>
        <end position="33"/>
    </location>
</feature>
<protein>
    <submittedName>
        <fullName evidence="3">SGNH/GDSL hydrolase family protein</fullName>
    </submittedName>
</protein>
<dbReference type="PANTHER" id="PTHR37981:SF1">
    <property type="entry name" value="SGNH HYDROLASE-TYPE ESTERASE DOMAIN-CONTAINING PROTEIN"/>
    <property type="match status" value="1"/>
</dbReference>
<dbReference type="EMBL" id="JACTVJ010000018">
    <property type="protein sequence ID" value="MBC9717138.1"/>
    <property type="molecule type" value="Genomic_DNA"/>
</dbReference>
<keyword evidence="1" id="KW-0732">Signal</keyword>
<dbReference type="GO" id="GO:0016787">
    <property type="term" value="F:hydrolase activity"/>
    <property type="evidence" value="ECO:0007669"/>
    <property type="project" value="UniProtKB-KW"/>
</dbReference>
<evidence type="ECO:0000259" key="2">
    <source>
        <dbReference type="Pfam" id="PF13472"/>
    </source>
</evidence>
<keyword evidence="4" id="KW-1185">Reference proteome</keyword>
<dbReference type="SUPFAM" id="SSF52266">
    <property type="entry name" value="SGNH hydrolase"/>
    <property type="match status" value="1"/>
</dbReference>
<dbReference type="Pfam" id="PF13472">
    <property type="entry name" value="Lipase_GDSL_2"/>
    <property type="match status" value="1"/>
</dbReference>
<feature type="chain" id="PRO_5045950745" evidence="1">
    <location>
        <begin position="34"/>
        <end position="305"/>
    </location>
</feature>
<dbReference type="PROSITE" id="PS51318">
    <property type="entry name" value="TAT"/>
    <property type="match status" value="1"/>
</dbReference>
<dbReference type="InterPro" id="IPR013830">
    <property type="entry name" value="SGNH_hydro"/>
</dbReference>
<dbReference type="PANTHER" id="PTHR37981">
    <property type="entry name" value="LIPASE 2"/>
    <property type="match status" value="1"/>
</dbReference>
<feature type="domain" description="SGNH hydrolase-type esterase" evidence="2">
    <location>
        <begin position="52"/>
        <end position="288"/>
    </location>
</feature>